<feature type="binding site" evidence="7">
    <location>
        <position position="452"/>
    </location>
    <ligand>
        <name>Mg(2+)</name>
        <dbReference type="ChEBI" id="CHEBI:18420"/>
    </ligand>
</feature>
<gene>
    <name evidence="7" type="primary">pfkC</name>
    <name evidence="8" type="ORF">MHHB_P1239</name>
</gene>
<name>A0A401HRY1_9EURY</name>
<keyword evidence="2 7" id="KW-0808">Transferase</keyword>
<comment type="subcellular location">
    <subcellularLocation>
        <location evidence="7">Cytoplasm</location>
    </subcellularLocation>
</comment>
<dbReference type="GO" id="GO:0006096">
    <property type="term" value="P:glycolytic process"/>
    <property type="evidence" value="ECO:0007669"/>
    <property type="project" value="UniProtKB-UniRule"/>
</dbReference>
<evidence type="ECO:0000256" key="7">
    <source>
        <dbReference type="HAMAP-Rule" id="MF_00561"/>
    </source>
</evidence>
<comment type="function">
    <text evidence="7">Catalyzes the phosphorylation of fructose 6-phosphate to fructose 1,6-bisphosphate using ADP as the phosphate donor.</text>
</comment>
<evidence type="ECO:0000256" key="1">
    <source>
        <dbReference type="ARBA" id="ARBA00022490"/>
    </source>
</evidence>
<feature type="active site" description="Proton acceptor" evidence="7">
    <location>
        <position position="452"/>
    </location>
</feature>
<keyword evidence="1 7" id="KW-0963">Cytoplasm</keyword>
<dbReference type="GO" id="GO:0008443">
    <property type="term" value="F:phosphofructokinase activity"/>
    <property type="evidence" value="ECO:0007669"/>
    <property type="project" value="InterPro"/>
</dbReference>
<sequence length="473" mass="54745">MKDREIPYIKILQLIKNFFNISIFLAYNANVDAIKIFKDGKEVEELINQFSVEEILKSIERYPRKIKSPLDFMGRLIHSMKYGKPAEVPMVEDNSLNRWFDSMKYDEERIGGQVGIISNLLSILNLKRIIAYTPLLSKKQAEMFNNNDNLLYPTVLNGKLILRKPIEVYREEDPIKINRIFEYRKGIEFSLGEERIKTPYASRFIVASRPDSFRIEIREDLRDKLPEIGEMVDCAILSGYQGIKEKYSDGKDDLYYIERAQEDIDLLRRNKNIKIHLEFASIQSKRLRKMIVDKIVSKVDSLGMDETEIANVIHVMGYENLSNNIIKNSSLEDILYASKILLESYSNLEVVQVHTLYYILYLCKGNVPLEESELEETLELATVLASTKAKLGKISSLEDLKEGIKIPYNRYWRLFRKIVEDLRASPEYRDYKIALVPTRLVENPKSTVGLGDTISSGAFVGYISLLKNKGYLN</sequence>
<comment type="pathway">
    <text evidence="7">Carbohydrate degradation; glycolysis.</text>
</comment>
<feature type="binding site" evidence="7">
    <location>
        <position position="308"/>
    </location>
    <ligand>
        <name>Mg(2+)</name>
        <dbReference type="ChEBI" id="CHEBI:18420"/>
    </ligand>
</feature>
<comment type="catalytic activity">
    <reaction evidence="7">
        <text>beta-D-fructose 6-phosphate + ADP = beta-D-fructose 1,6-bisphosphate + AMP + H(+)</text>
        <dbReference type="Rhea" id="RHEA:20105"/>
        <dbReference type="ChEBI" id="CHEBI:15378"/>
        <dbReference type="ChEBI" id="CHEBI:32966"/>
        <dbReference type="ChEBI" id="CHEBI:57634"/>
        <dbReference type="ChEBI" id="CHEBI:456215"/>
        <dbReference type="ChEBI" id="CHEBI:456216"/>
        <dbReference type="EC" id="2.7.1.146"/>
    </reaction>
</comment>
<dbReference type="GO" id="GO:0000287">
    <property type="term" value="F:magnesium ion binding"/>
    <property type="evidence" value="ECO:0007669"/>
    <property type="project" value="InterPro"/>
</dbReference>
<dbReference type="InterPro" id="IPR011790">
    <property type="entry name" value="ADP_PFK_arc"/>
</dbReference>
<evidence type="ECO:0000256" key="4">
    <source>
        <dbReference type="ARBA" id="ARBA00022777"/>
    </source>
</evidence>
<reference evidence="8 9" key="1">
    <citation type="journal article" date="2019" name="Int. J. Syst. Evol. Microbiol.">
        <title>Methanofervidicoccus abyssi gen. nov., sp. nov., a hydrogenotrophic methanogen, isolated from a hydrothermal vent chimney in the Mid-Cayman Spreading Center, the Caribbean Sea.</title>
        <authorList>
            <person name="Sakai S."/>
            <person name="Takaki Y."/>
            <person name="Miyazaki M."/>
            <person name="Ogawara M."/>
            <person name="Yanagawa K."/>
            <person name="Miyazaki J."/>
            <person name="Takai K."/>
        </authorList>
    </citation>
    <scope>NUCLEOTIDE SEQUENCE [LARGE SCALE GENOMIC DNA]</scope>
    <source>
        <strain evidence="8 9">HHB</strain>
    </source>
</reference>
<dbReference type="PIRSF" id="PIRSF015883">
    <property type="entry name" value="ADP-Pfk_glckin"/>
    <property type="match status" value="1"/>
</dbReference>
<dbReference type="Pfam" id="PF04587">
    <property type="entry name" value="ADP_PFK_GK"/>
    <property type="match status" value="1"/>
</dbReference>
<dbReference type="OrthoDB" id="85200at2157"/>
<dbReference type="UniPathway" id="UPA00109"/>
<dbReference type="HAMAP" id="MF_00561">
    <property type="entry name" value="ADP_PFKinase"/>
    <property type="match status" value="1"/>
</dbReference>
<keyword evidence="5 7" id="KW-0460">Magnesium</keyword>
<dbReference type="PROSITE" id="PS51255">
    <property type="entry name" value="ADPK"/>
    <property type="match status" value="1"/>
</dbReference>
<keyword evidence="4 7" id="KW-0418">Kinase</keyword>
<evidence type="ECO:0000256" key="5">
    <source>
        <dbReference type="ARBA" id="ARBA00022842"/>
    </source>
</evidence>
<comment type="similarity">
    <text evidence="7">Belongs to the carbohydrate kinase PfkC family.</text>
</comment>
<dbReference type="GO" id="GO:0043844">
    <property type="term" value="F:ADP-specific phosphofructokinase activity"/>
    <property type="evidence" value="ECO:0007669"/>
    <property type="project" value="UniProtKB-EC"/>
</dbReference>
<protein>
    <recommendedName>
        <fullName evidence="7">ADP-specific phosphofructokinase</fullName>
        <ecNumber evidence="7">2.7.1.146</ecNumber>
    </recommendedName>
    <alternativeName>
        <fullName evidence="7">ADP-dependent phosphofructokinase</fullName>
        <shortName evidence="7">ADP-Pfk</shortName>
    </alternativeName>
</protein>
<dbReference type="Gene3D" id="3.30.1110.20">
    <property type="match status" value="1"/>
</dbReference>
<keyword evidence="9" id="KW-1185">Reference proteome</keyword>
<accession>A0A401HRY1</accession>
<feature type="binding site" evidence="7">
    <location>
        <position position="278"/>
    </location>
    <ligand>
        <name>Mg(2+)</name>
        <dbReference type="ChEBI" id="CHEBI:18420"/>
    </ligand>
</feature>
<dbReference type="PANTHER" id="PTHR21208:SF1">
    <property type="entry name" value="ADP-DEPENDENT GLUCOKINASE"/>
    <property type="match status" value="1"/>
</dbReference>
<dbReference type="Gene3D" id="3.40.1190.20">
    <property type="match status" value="1"/>
</dbReference>
<dbReference type="EC" id="2.7.1.146" evidence="7"/>
<dbReference type="EMBL" id="BFAX01000005">
    <property type="protein sequence ID" value="GBF37009.1"/>
    <property type="molecule type" value="Genomic_DNA"/>
</dbReference>
<evidence type="ECO:0000256" key="6">
    <source>
        <dbReference type="ARBA" id="ARBA00023152"/>
    </source>
</evidence>
<dbReference type="InterPro" id="IPR029056">
    <property type="entry name" value="Ribokinase-like"/>
</dbReference>
<dbReference type="RefSeq" id="WP_131007838.1">
    <property type="nucleotide sequence ID" value="NZ_BFAX01000005.1"/>
</dbReference>
<dbReference type="NCBIfam" id="TIGR02045">
    <property type="entry name" value="P_fruct_ADP"/>
    <property type="match status" value="1"/>
</dbReference>
<dbReference type="InterPro" id="IPR015990">
    <property type="entry name" value="ADP_PFK/GK_arc"/>
</dbReference>
<dbReference type="SUPFAM" id="SSF53613">
    <property type="entry name" value="Ribokinase-like"/>
    <property type="match status" value="1"/>
</dbReference>
<evidence type="ECO:0000256" key="2">
    <source>
        <dbReference type="ARBA" id="ARBA00022679"/>
    </source>
</evidence>
<comment type="cofactor">
    <cofactor evidence="7">
        <name>Mg(2+)</name>
        <dbReference type="ChEBI" id="CHEBI:18420"/>
    </cofactor>
    <text evidence="7">Binds 1 Mg(2+) ion per subunit.</text>
</comment>
<evidence type="ECO:0000313" key="8">
    <source>
        <dbReference type="EMBL" id="GBF37009.1"/>
    </source>
</evidence>
<evidence type="ECO:0000256" key="3">
    <source>
        <dbReference type="ARBA" id="ARBA00022723"/>
    </source>
</evidence>
<keyword evidence="3 7" id="KW-0479">Metal-binding</keyword>
<dbReference type="Proteomes" id="UP000290527">
    <property type="component" value="Unassembled WGS sequence"/>
</dbReference>
<comment type="caution">
    <text evidence="8">The sequence shown here is derived from an EMBL/GenBank/DDBJ whole genome shotgun (WGS) entry which is preliminary data.</text>
</comment>
<organism evidence="8 9">
    <name type="scientific">Methanofervidicoccus abyssi</name>
    <dbReference type="NCBI Taxonomy" id="2082189"/>
    <lineage>
        <taxon>Archaea</taxon>
        <taxon>Methanobacteriati</taxon>
        <taxon>Methanobacteriota</taxon>
        <taxon>Methanomada group</taxon>
        <taxon>Methanococci</taxon>
        <taxon>Methanococcales</taxon>
        <taxon>Methanofervidicoccus</taxon>
    </lineage>
</organism>
<dbReference type="PANTHER" id="PTHR21208">
    <property type="entry name" value="ADP-DEPENDENT GLUCOKINASE"/>
    <property type="match status" value="1"/>
</dbReference>
<dbReference type="GO" id="GO:0005737">
    <property type="term" value="C:cytoplasm"/>
    <property type="evidence" value="ECO:0007669"/>
    <property type="project" value="UniProtKB-SubCell"/>
</dbReference>
<keyword evidence="6 7" id="KW-0324">Glycolysis</keyword>
<dbReference type="InterPro" id="IPR007666">
    <property type="entry name" value="ADP_PFK/GK"/>
</dbReference>
<proteinExistence type="inferred from homology"/>
<dbReference type="AlphaFoldDB" id="A0A401HRY1"/>
<evidence type="ECO:0000313" key="9">
    <source>
        <dbReference type="Proteomes" id="UP000290527"/>
    </source>
</evidence>
<dbReference type="GO" id="GO:0006000">
    <property type="term" value="P:fructose metabolic process"/>
    <property type="evidence" value="ECO:0007669"/>
    <property type="project" value="InterPro"/>
</dbReference>